<feature type="region of interest" description="Disordered" evidence="1">
    <location>
        <begin position="1"/>
        <end position="100"/>
    </location>
</feature>
<dbReference type="GeneID" id="6369725"/>
<evidence type="ECO:0000313" key="2">
    <source>
        <dbReference type="EMBL" id="BAG41656.1"/>
    </source>
</evidence>
<evidence type="ECO:0000313" key="3">
    <source>
        <dbReference type="Proteomes" id="UP000001034"/>
    </source>
</evidence>
<feature type="compositionally biased region" description="Low complexity" evidence="1">
    <location>
        <begin position="27"/>
        <end position="37"/>
    </location>
</feature>
<sequence>MTNSSAPVVHSTTSMEFPQEVKDRIAQARGQRGAPRAVYTPQAKPTIPHQPAPAQPSPRVQQQKAAQRPPTQHPMTANNGPAIDPRLKAMAQDPPGEWYEPPKPMSAPPVDAAMVDNPQPAFVVPMASADGTSLALPSRFAFYGFQDLYVVPFKNAHLAKLQRAANEGSLQPIVEAVSSVIYTSTEGYTNLAPMLTMPDFFAIMLWLRHNSFTKTSFIHNTMCKNIEHLEQVKAGTKDRDSLKITHVVNRTNVQVKDLEQIPDPAVFTLGEDHPLVPSPPTMADVLEFLDAPEMKDPNTRSEFAYLCSQASHTQGRDRWYSLRERLDMMEDLTPDQAHMLKQYEAIMKGYGVQESIQVTCKGCGASQVSKLIIDAHSFLASGKS</sequence>
<protein>
    <submittedName>
        <fullName evidence="2">Uncharacterized protein</fullName>
    </submittedName>
</protein>
<evidence type="ECO:0000256" key="1">
    <source>
        <dbReference type="SAM" id="MobiDB-lite"/>
    </source>
</evidence>
<dbReference type="EMBL" id="AB366653">
    <property type="protein sequence ID" value="BAG41656.1"/>
    <property type="molecule type" value="Genomic_DNA"/>
</dbReference>
<organism evidence="2 3">
    <name type="scientific">Ralstonia phage phiRSL1</name>
    <dbReference type="NCBI Taxonomy" id="1980924"/>
    <lineage>
        <taxon>Viruses</taxon>
        <taxon>Duplodnaviria</taxon>
        <taxon>Heunggongvirae</taxon>
        <taxon>Uroviricota</taxon>
        <taxon>Caudoviricetes</taxon>
        <taxon>Mieseafarmvirus</taxon>
        <taxon>Mieseafarmvirus RSL1</taxon>
    </lineage>
</organism>
<dbReference type="Proteomes" id="UP000001034">
    <property type="component" value="Segment"/>
</dbReference>
<reference evidence="2 3" key="1">
    <citation type="journal article" date="2010" name="Virology">
        <title>A jumbo phage infecting the phytopathogen Ralstonia solanacearum defines a new lineage of the Myoviridae family.</title>
        <authorList>
            <person name="Yamada T."/>
            <person name="Satoh S."/>
            <person name="Ishikawa H."/>
            <person name="Fujiwara A."/>
            <person name="Kawasaki T."/>
            <person name="Fujie M."/>
            <person name="Ogata H."/>
        </authorList>
    </citation>
    <scope>NUCLEOTIDE SEQUENCE [LARGE SCALE GENOMIC DNA]</scope>
</reference>
<proteinExistence type="predicted"/>
<feature type="compositionally biased region" description="Polar residues" evidence="1">
    <location>
        <begin position="58"/>
        <end position="79"/>
    </location>
</feature>
<keyword evidence="3" id="KW-1185">Reference proteome</keyword>
<dbReference type="KEGG" id="vg:6369725"/>
<dbReference type="RefSeq" id="YP_001950086.1">
    <property type="nucleotide sequence ID" value="NC_010811.2"/>
</dbReference>
<accession>B2ZYI8</accession>
<name>B2ZYI8_9CAUD</name>
<feature type="compositionally biased region" description="Polar residues" evidence="1">
    <location>
        <begin position="1"/>
        <end position="16"/>
    </location>
</feature>